<feature type="disulfide bond" evidence="2">
    <location>
        <begin position="485"/>
        <end position="500"/>
    </location>
</feature>
<evidence type="ECO:0000313" key="5">
    <source>
        <dbReference type="Proteomes" id="UP000829291"/>
    </source>
</evidence>
<dbReference type="PROSITE" id="PS50068">
    <property type="entry name" value="LDLRA_2"/>
    <property type="match status" value="4"/>
</dbReference>
<comment type="caution">
    <text evidence="2">Lacks conserved residue(s) required for the propagation of feature annotation.</text>
</comment>
<dbReference type="PANTHER" id="PTHR39069">
    <property type="entry name" value="ECDYSONE-INDUCIBLE GENE E1, ISOFORM A"/>
    <property type="match status" value="1"/>
</dbReference>
<dbReference type="InterPro" id="IPR023415">
    <property type="entry name" value="LDLR_class-A_CS"/>
</dbReference>
<name>A0A6J0BF46_NEOLC</name>
<dbReference type="Gene3D" id="4.10.400.10">
    <property type="entry name" value="Low-density Lipoprotein Receptor"/>
    <property type="match status" value="4"/>
</dbReference>
<keyword evidence="3" id="KW-0732">Signal</keyword>
<evidence type="ECO:0000256" key="3">
    <source>
        <dbReference type="SAM" id="SignalP"/>
    </source>
</evidence>
<dbReference type="RefSeq" id="XP_015513499.2">
    <property type="nucleotide sequence ID" value="XM_015658013.2"/>
</dbReference>
<dbReference type="InParanoid" id="A0A6J0BF46"/>
<dbReference type="PROSITE" id="PS01209">
    <property type="entry name" value="LDLRA_1"/>
    <property type="match status" value="2"/>
</dbReference>
<feature type="disulfide bond" evidence="2">
    <location>
        <begin position="427"/>
        <end position="445"/>
    </location>
</feature>
<evidence type="ECO:0000259" key="4">
    <source>
        <dbReference type="Pfam" id="PF01683"/>
    </source>
</evidence>
<feature type="disulfide bond" evidence="2">
    <location>
        <begin position="420"/>
        <end position="432"/>
    </location>
</feature>
<dbReference type="KEGG" id="nlo:107219700"/>
<dbReference type="SUPFAM" id="SSF57424">
    <property type="entry name" value="LDL receptor-like module"/>
    <property type="match status" value="4"/>
</dbReference>
<dbReference type="CDD" id="cd00112">
    <property type="entry name" value="LDLa"/>
    <property type="match status" value="4"/>
</dbReference>
<dbReference type="GeneID" id="107219700"/>
<dbReference type="AlphaFoldDB" id="A0A6J0BF46"/>
<evidence type="ECO:0000256" key="1">
    <source>
        <dbReference type="ARBA" id="ARBA00023157"/>
    </source>
</evidence>
<dbReference type="InterPro" id="IPR002172">
    <property type="entry name" value="LDrepeatLR_classA_rpt"/>
</dbReference>
<feature type="disulfide bond" evidence="2">
    <location>
        <begin position="399"/>
        <end position="414"/>
    </location>
</feature>
<dbReference type="OrthoDB" id="9991628at2759"/>
<feature type="domain" description="EB" evidence="4">
    <location>
        <begin position="66"/>
        <end position="112"/>
    </location>
</feature>
<dbReference type="InterPro" id="IPR036055">
    <property type="entry name" value="LDL_receptor-like_sf"/>
</dbReference>
<proteinExistence type="predicted"/>
<protein>
    <submittedName>
        <fullName evidence="6">Low-density lipoprotein receptor-related protein 2</fullName>
    </submittedName>
</protein>
<dbReference type="PRINTS" id="PR00261">
    <property type="entry name" value="LDLRECEPTOR"/>
</dbReference>
<gene>
    <name evidence="6" type="primary">LOC107219700</name>
</gene>
<keyword evidence="1 2" id="KW-1015">Disulfide bond</keyword>
<dbReference type="Pfam" id="PF00057">
    <property type="entry name" value="Ldl_recept_a"/>
    <property type="match status" value="3"/>
</dbReference>
<keyword evidence="6" id="KW-0449">Lipoprotein</keyword>
<evidence type="ECO:0000256" key="2">
    <source>
        <dbReference type="PROSITE-ProRule" id="PRU00124"/>
    </source>
</evidence>
<sequence>MLTMTWQMRILLVTACLAAAYSVPAGILTLGNECSKDRDCEAGISNSQCRSGNCRCRPFFAEYNLTECLESTLLGYDCLVKDQCAMKVAHSNCLAGVCRCEEGYLQFRKHTCLGPARPGDVCYSHSHCHLWDSDTHCDFIIPDLFGRCQCTSPMRRDGDVCRPDFLVRPQQVPLQSSNDVPESVEEETIVIHDADDDDDDDEEETGVQVFWLKNISAVPSTTPFRQIVPAVTTTILPSLVQSAPETPAPNQFPGADNEAVVVEAAETTEFLQTTSTSTSAPIKTDRHEPESTMAISLGLACTADIECQMADSGSRCLEGVCDCAIRGNGSFACGAQRTGCAPGTFQCRGTGQCISWFFVCDGRPDCADGSDEECRSERCPSQAFRCWRSGVCVSKAGVCDGNQDCPDGEDEDGCNSRRKCPKGAFRCNSGQCLPAYEFCNAMVMCRDGSDEPRGACRTRNRGRLAPRLCPFRCDNGRCRSDAIACSGRDGCGDGSDEKSCSVCRCPAST</sequence>
<dbReference type="Proteomes" id="UP000829291">
    <property type="component" value="Chromosome 2"/>
</dbReference>
<reference evidence="6" key="1">
    <citation type="submission" date="2025-08" db="UniProtKB">
        <authorList>
            <consortium name="RefSeq"/>
        </authorList>
    </citation>
    <scope>IDENTIFICATION</scope>
    <source>
        <tissue evidence="6">Thorax and Abdomen</tissue>
    </source>
</reference>
<dbReference type="PANTHER" id="PTHR39069:SF1">
    <property type="entry name" value="ECDYSONE-INDUCIBLE GENE E1, ISOFORM A"/>
    <property type="match status" value="1"/>
</dbReference>
<feature type="disulfide bond" evidence="2">
    <location>
        <begin position="473"/>
        <end position="491"/>
    </location>
</feature>
<keyword evidence="5" id="KW-1185">Reference proteome</keyword>
<dbReference type="SMART" id="SM00192">
    <property type="entry name" value="LDLa"/>
    <property type="match status" value="4"/>
</dbReference>
<dbReference type="InterPro" id="IPR006149">
    <property type="entry name" value="EB_dom"/>
</dbReference>
<accession>A0A6J0BF46</accession>
<feature type="chain" id="PRO_5045586108" evidence="3">
    <location>
        <begin position="21"/>
        <end position="509"/>
    </location>
</feature>
<evidence type="ECO:0000313" key="6">
    <source>
        <dbReference type="RefSeq" id="XP_015513499.2"/>
    </source>
</evidence>
<keyword evidence="6" id="KW-0675">Receptor</keyword>
<feature type="signal peptide" evidence="3">
    <location>
        <begin position="1"/>
        <end position="20"/>
    </location>
</feature>
<organism evidence="6">
    <name type="scientific">Neodiprion lecontei</name>
    <name type="common">Redheaded pine sawfly</name>
    <dbReference type="NCBI Taxonomy" id="441921"/>
    <lineage>
        <taxon>Eukaryota</taxon>
        <taxon>Metazoa</taxon>
        <taxon>Ecdysozoa</taxon>
        <taxon>Arthropoda</taxon>
        <taxon>Hexapoda</taxon>
        <taxon>Insecta</taxon>
        <taxon>Pterygota</taxon>
        <taxon>Neoptera</taxon>
        <taxon>Endopterygota</taxon>
        <taxon>Hymenoptera</taxon>
        <taxon>Tenthredinoidea</taxon>
        <taxon>Diprionidae</taxon>
        <taxon>Diprioninae</taxon>
        <taxon>Neodiprion</taxon>
    </lineage>
</organism>
<dbReference type="Pfam" id="PF01683">
    <property type="entry name" value="EB"/>
    <property type="match status" value="1"/>
</dbReference>